<dbReference type="InterPro" id="IPR035897">
    <property type="entry name" value="Toll_tir_struct_dom_sf"/>
</dbReference>
<evidence type="ECO:0000256" key="10">
    <source>
        <dbReference type="ARBA" id="ARBA00023180"/>
    </source>
</evidence>
<keyword evidence="15" id="KW-1185">Reference proteome</keyword>
<evidence type="ECO:0000256" key="6">
    <source>
        <dbReference type="ARBA" id="ARBA00022737"/>
    </source>
</evidence>
<dbReference type="InterPro" id="IPR032675">
    <property type="entry name" value="LRR_dom_sf"/>
</dbReference>
<dbReference type="SUPFAM" id="SSF52058">
    <property type="entry name" value="L domain-like"/>
    <property type="match status" value="1"/>
</dbReference>
<evidence type="ECO:0000256" key="12">
    <source>
        <dbReference type="SAM" id="SignalP"/>
    </source>
</evidence>
<dbReference type="InterPro" id="IPR001611">
    <property type="entry name" value="Leu-rich_rpt"/>
</dbReference>
<reference evidence="14 15" key="1">
    <citation type="submission" date="2024-01" db="EMBL/GenBank/DDBJ databases">
        <title>The genome of the rayed Mediterranean limpet Patella caerulea (Linnaeus, 1758).</title>
        <authorList>
            <person name="Anh-Thu Weber A."/>
            <person name="Halstead-Nussloch G."/>
        </authorList>
    </citation>
    <scope>NUCLEOTIDE SEQUENCE [LARGE SCALE GENOMIC DNA]</scope>
    <source>
        <strain evidence="14">AATW-2023a</strain>
        <tissue evidence="14">Whole specimen</tissue>
    </source>
</reference>
<dbReference type="Gene3D" id="3.40.50.10140">
    <property type="entry name" value="Toll/interleukin-1 receptor homology (TIR) domain"/>
    <property type="match status" value="1"/>
</dbReference>
<comment type="subcellular location">
    <subcellularLocation>
        <location evidence="1">Membrane</location>
        <topology evidence="1">Single-pass membrane protein</topology>
    </subcellularLocation>
</comment>
<keyword evidence="6" id="KW-0677">Repeat</keyword>
<keyword evidence="4 11" id="KW-0812">Transmembrane</keyword>
<feature type="signal peptide" evidence="12">
    <location>
        <begin position="1"/>
        <end position="16"/>
    </location>
</feature>
<sequence length="712" mass="81852">MTVVMLTIWIMVQVLATSTKEKLTCPPCHCIEKGRKLIANCTSLGLRKIPNKIPNDATHLILRNNSLHLIHNHTFGKFYNLKHLDLSLCNITKIGANGFAKLYKLDKLILSNNKNMGFQTLGDAMFGLQNTVLRVLIANSIVPTYAVCVCISKQMLKYFNHTKIQEIHVSYNRIEIFEPGALQLLPSTLKIVEAQNNRFTIGPYLKDVVDLTNLEDLDLSDNLDSPELDAYIPEANLNWASIADEDCGDHLYQYRPTLPVSQLPFHLSPNLITLRVNFAEKAFRITKLELGANNSLRHVYLSRNVLSRLEGPVSGVNSIQTLDISYNFCNFVTANFFVNFTSLQKLDLSHNNLQQVIANKSLSIFRHLHNVTHLSLVNNNLLHLPRNVFAGLKNCRVLNISLNLLTSSKFNIFLDGIDNLTHLDFSSNRLQWFSPQFREVLDASGKKGGHLTVDLTNNPLYCTCVNFEFLQWLLVKREHLTFHNFENYQCVFTNGTTVYLKHSKLIFEEFSKVCQSKIGMIVTYVSSVVTILGFLTGSVLYRFRWKLRYLYYSARRSNKIHHENDVVFEFDAFISYSEDARLFVDQIMRLKVEEEAGLKLCLHNRDFLPSLPIAEGIVTAVKTSRKTVLVMSPDFVKSYWCLYEMNIADMESQHTERDVLLILLYKHIKYDQIPSTVMYQIKSHTYIEYPNTDYDSNEMCIFWDNFSRAIKS</sequence>
<protein>
    <recommendedName>
        <fullName evidence="13">TIR domain-containing protein</fullName>
    </recommendedName>
</protein>
<dbReference type="Proteomes" id="UP001347796">
    <property type="component" value="Unassembled WGS sequence"/>
</dbReference>
<evidence type="ECO:0000256" key="3">
    <source>
        <dbReference type="ARBA" id="ARBA00022614"/>
    </source>
</evidence>
<evidence type="ECO:0000256" key="4">
    <source>
        <dbReference type="ARBA" id="ARBA00022692"/>
    </source>
</evidence>
<evidence type="ECO:0000256" key="11">
    <source>
        <dbReference type="SAM" id="Phobius"/>
    </source>
</evidence>
<dbReference type="GO" id="GO:0007165">
    <property type="term" value="P:signal transduction"/>
    <property type="evidence" value="ECO:0007669"/>
    <property type="project" value="InterPro"/>
</dbReference>
<dbReference type="GO" id="GO:0038023">
    <property type="term" value="F:signaling receptor activity"/>
    <property type="evidence" value="ECO:0007669"/>
    <property type="project" value="TreeGrafter"/>
</dbReference>
<comment type="similarity">
    <text evidence="2">Belongs to the Toll-like receptor family.</text>
</comment>
<evidence type="ECO:0000313" key="15">
    <source>
        <dbReference type="Proteomes" id="UP001347796"/>
    </source>
</evidence>
<dbReference type="SUPFAM" id="SSF52200">
    <property type="entry name" value="Toll/Interleukin receptor TIR domain"/>
    <property type="match status" value="1"/>
</dbReference>
<evidence type="ECO:0000256" key="1">
    <source>
        <dbReference type="ARBA" id="ARBA00004167"/>
    </source>
</evidence>
<dbReference type="PANTHER" id="PTHR24365:SF530">
    <property type="entry name" value="MSTPROX-RELATED"/>
    <property type="match status" value="1"/>
</dbReference>
<dbReference type="GO" id="GO:0005886">
    <property type="term" value="C:plasma membrane"/>
    <property type="evidence" value="ECO:0007669"/>
    <property type="project" value="TreeGrafter"/>
</dbReference>
<keyword evidence="5 12" id="KW-0732">Signal</keyword>
<evidence type="ECO:0000256" key="2">
    <source>
        <dbReference type="ARBA" id="ARBA00009634"/>
    </source>
</evidence>
<keyword evidence="3" id="KW-0433">Leucine-rich repeat</keyword>
<keyword evidence="7 11" id="KW-1133">Transmembrane helix</keyword>
<evidence type="ECO:0000256" key="5">
    <source>
        <dbReference type="ARBA" id="ARBA00022729"/>
    </source>
</evidence>
<keyword evidence="9" id="KW-0675">Receptor</keyword>
<dbReference type="Pfam" id="PF01582">
    <property type="entry name" value="TIR"/>
    <property type="match status" value="1"/>
</dbReference>
<dbReference type="SMART" id="SM00369">
    <property type="entry name" value="LRR_TYP"/>
    <property type="match status" value="6"/>
</dbReference>
<comment type="caution">
    <text evidence="14">The sequence shown here is derived from an EMBL/GenBank/DDBJ whole genome shotgun (WGS) entry which is preliminary data.</text>
</comment>
<dbReference type="PROSITE" id="PS50104">
    <property type="entry name" value="TIR"/>
    <property type="match status" value="1"/>
</dbReference>
<dbReference type="Pfam" id="PF13855">
    <property type="entry name" value="LRR_8"/>
    <property type="match status" value="2"/>
</dbReference>
<evidence type="ECO:0000256" key="7">
    <source>
        <dbReference type="ARBA" id="ARBA00022989"/>
    </source>
</evidence>
<accession>A0AAN8JBS5</accession>
<proteinExistence type="inferred from homology"/>
<dbReference type="InterPro" id="IPR000372">
    <property type="entry name" value="LRRNT"/>
</dbReference>
<evidence type="ECO:0000259" key="13">
    <source>
        <dbReference type="PROSITE" id="PS50104"/>
    </source>
</evidence>
<dbReference type="SMART" id="SM00013">
    <property type="entry name" value="LRRNT"/>
    <property type="match status" value="1"/>
</dbReference>
<evidence type="ECO:0000256" key="8">
    <source>
        <dbReference type="ARBA" id="ARBA00023136"/>
    </source>
</evidence>
<keyword evidence="8 11" id="KW-0472">Membrane</keyword>
<dbReference type="AlphaFoldDB" id="A0AAN8JBS5"/>
<feature type="domain" description="TIR" evidence="13">
    <location>
        <begin position="568"/>
        <end position="710"/>
    </location>
</feature>
<organism evidence="14 15">
    <name type="scientific">Patella caerulea</name>
    <name type="common">Rayed Mediterranean limpet</name>
    <dbReference type="NCBI Taxonomy" id="87958"/>
    <lineage>
        <taxon>Eukaryota</taxon>
        <taxon>Metazoa</taxon>
        <taxon>Spiralia</taxon>
        <taxon>Lophotrochozoa</taxon>
        <taxon>Mollusca</taxon>
        <taxon>Gastropoda</taxon>
        <taxon>Patellogastropoda</taxon>
        <taxon>Patelloidea</taxon>
        <taxon>Patellidae</taxon>
        <taxon>Patella</taxon>
    </lineage>
</organism>
<keyword evidence="10" id="KW-0325">Glycoprotein</keyword>
<dbReference type="PROSITE" id="PS51450">
    <property type="entry name" value="LRR"/>
    <property type="match status" value="1"/>
</dbReference>
<dbReference type="Gene3D" id="3.80.10.10">
    <property type="entry name" value="Ribonuclease Inhibitor"/>
    <property type="match status" value="2"/>
</dbReference>
<feature type="transmembrane region" description="Helical" evidence="11">
    <location>
        <begin position="518"/>
        <end position="541"/>
    </location>
</feature>
<evidence type="ECO:0000313" key="14">
    <source>
        <dbReference type="EMBL" id="KAK6171559.1"/>
    </source>
</evidence>
<dbReference type="SMART" id="SM00255">
    <property type="entry name" value="TIR"/>
    <property type="match status" value="1"/>
</dbReference>
<dbReference type="InterPro" id="IPR003591">
    <property type="entry name" value="Leu-rich_rpt_typical-subtyp"/>
</dbReference>
<dbReference type="EMBL" id="JAZGQO010000014">
    <property type="protein sequence ID" value="KAK6171559.1"/>
    <property type="molecule type" value="Genomic_DNA"/>
</dbReference>
<dbReference type="PANTHER" id="PTHR24365">
    <property type="entry name" value="TOLL-LIKE RECEPTOR"/>
    <property type="match status" value="1"/>
</dbReference>
<evidence type="ECO:0000256" key="9">
    <source>
        <dbReference type="ARBA" id="ARBA00023170"/>
    </source>
</evidence>
<dbReference type="InterPro" id="IPR000157">
    <property type="entry name" value="TIR_dom"/>
</dbReference>
<feature type="chain" id="PRO_5042828281" description="TIR domain-containing protein" evidence="12">
    <location>
        <begin position="17"/>
        <end position="712"/>
    </location>
</feature>
<gene>
    <name evidence="14" type="ORF">SNE40_019721</name>
</gene>
<name>A0AAN8JBS5_PATCE</name>